<comment type="subcellular location">
    <subcellularLocation>
        <location evidence="2">Membrane</location>
        <topology evidence="2">Multi-pass membrane protein</topology>
    </subcellularLocation>
</comment>
<gene>
    <name evidence="13" type="ORF">Moror_9462</name>
</gene>
<keyword evidence="5 11" id="KW-0812">Transmembrane</keyword>
<dbReference type="InterPro" id="IPR006593">
    <property type="entry name" value="Cyt_b561/ferric_Rdtase_TM"/>
</dbReference>
<dbReference type="HOGENOM" id="CLU_090067_0_0_1"/>
<evidence type="ECO:0000256" key="4">
    <source>
        <dbReference type="ARBA" id="ARBA00022617"/>
    </source>
</evidence>
<protein>
    <submittedName>
        <fullName evidence="13">Cytochrome b561</fullName>
    </submittedName>
</protein>
<proteinExistence type="predicted"/>
<evidence type="ECO:0000256" key="11">
    <source>
        <dbReference type="SAM" id="Phobius"/>
    </source>
</evidence>
<keyword evidence="6" id="KW-0479">Metal-binding</keyword>
<dbReference type="PANTHER" id="PTHR15422:SF45">
    <property type="entry name" value="CYTOCHROME B561 DOMAIN-CONTAINING PROTEIN"/>
    <property type="match status" value="1"/>
</dbReference>
<evidence type="ECO:0000256" key="9">
    <source>
        <dbReference type="ARBA" id="ARBA00023004"/>
    </source>
</evidence>
<dbReference type="KEGG" id="mrr:Moror_9462"/>
<evidence type="ECO:0000256" key="3">
    <source>
        <dbReference type="ARBA" id="ARBA00022448"/>
    </source>
</evidence>
<feature type="transmembrane region" description="Helical" evidence="11">
    <location>
        <begin position="184"/>
        <end position="203"/>
    </location>
</feature>
<sequence length="243" mass="26771">MSSSYELLPPSDNPAEQKDMGIEEQHVKSEVRGGDGVAQLVALAASGTTLIITWIAVSSNSPTKIGWFAFHPPLQTLALFLFTYGILTLQPTSQPKTKAAGFQRHQFAIFFMGVPAITFGTLSVMYNKWLRDAEHFKTWHGTFGLLCMLWIGVQIAIGGGSVWFNGAAFGGSVKAKALWKYHRLSGYILFPMLLFTVNLGGAWSHWGQKNTSSFVRILAFVIAPAAVLTALYSRVRTSKMKFF</sequence>
<dbReference type="AlphaFoldDB" id="V2WZJ9"/>
<keyword evidence="4" id="KW-0349">Heme</keyword>
<keyword evidence="7" id="KW-0249">Electron transport</keyword>
<keyword evidence="9" id="KW-0408">Iron</keyword>
<organism evidence="13 14">
    <name type="scientific">Moniliophthora roreri (strain MCA 2997)</name>
    <name type="common">Cocoa frosty pod rot fungus</name>
    <name type="synonym">Crinipellis roreri</name>
    <dbReference type="NCBI Taxonomy" id="1381753"/>
    <lineage>
        <taxon>Eukaryota</taxon>
        <taxon>Fungi</taxon>
        <taxon>Dikarya</taxon>
        <taxon>Basidiomycota</taxon>
        <taxon>Agaricomycotina</taxon>
        <taxon>Agaricomycetes</taxon>
        <taxon>Agaricomycetidae</taxon>
        <taxon>Agaricales</taxon>
        <taxon>Marasmiineae</taxon>
        <taxon>Marasmiaceae</taxon>
        <taxon>Moniliophthora</taxon>
    </lineage>
</organism>
<dbReference type="InterPro" id="IPR045150">
    <property type="entry name" value="CYB561D1/2"/>
</dbReference>
<dbReference type="GO" id="GO:0016020">
    <property type="term" value="C:membrane"/>
    <property type="evidence" value="ECO:0007669"/>
    <property type="project" value="UniProtKB-SubCell"/>
</dbReference>
<dbReference type="Proteomes" id="UP000017559">
    <property type="component" value="Unassembled WGS sequence"/>
</dbReference>
<comment type="cofactor">
    <cofactor evidence="1">
        <name>heme b</name>
        <dbReference type="ChEBI" id="CHEBI:60344"/>
    </cofactor>
</comment>
<evidence type="ECO:0000256" key="6">
    <source>
        <dbReference type="ARBA" id="ARBA00022723"/>
    </source>
</evidence>
<dbReference type="EMBL" id="AWSO01000996">
    <property type="protein sequence ID" value="ESK85961.1"/>
    <property type="molecule type" value="Genomic_DNA"/>
</dbReference>
<dbReference type="PANTHER" id="PTHR15422">
    <property type="entry name" value="OS05G0565100 PROTEIN"/>
    <property type="match status" value="1"/>
</dbReference>
<keyword evidence="10 11" id="KW-0472">Membrane</keyword>
<evidence type="ECO:0000256" key="7">
    <source>
        <dbReference type="ARBA" id="ARBA00022982"/>
    </source>
</evidence>
<feature type="transmembrane region" description="Helical" evidence="11">
    <location>
        <begin position="69"/>
        <end position="87"/>
    </location>
</feature>
<feature type="transmembrane region" description="Helical" evidence="11">
    <location>
        <begin position="107"/>
        <end position="126"/>
    </location>
</feature>
<keyword evidence="14" id="KW-1185">Reference proteome</keyword>
<evidence type="ECO:0000256" key="10">
    <source>
        <dbReference type="ARBA" id="ARBA00023136"/>
    </source>
</evidence>
<dbReference type="Pfam" id="PF03188">
    <property type="entry name" value="Cytochrom_B561"/>
    <property type="match status" value="1"/>
</dbReference>
<keyword evidence="8 11" id="KW-1133">Transmembrane helix</keyword>
<name>V2WZJ9_MONRO</name>
<dbReference type="Gene3D" id="1.20.120.1770">
    <property type="match status" value="1"/>
</dbReference>
<feature type="domain" description="Cytochrome b561" evidence="12">
    <location>
        <begin position="71"/>
        <end position="200"/>
    </location>
</feature>
<accession>V2WZJ9</accession>
<evidence type="ECO:0000313" key="14">
    <source>
        <dbReference type="Proteomes" id="UP000017559"/>
    </source>
</evidence>
<evidence type="ECO:0000259" key="12">
    <source>
        <dbReference type="Pfam" id="PF03188"/>
    </source>
</evidence>
<evidence type="ECO:0000256" key="5">
    <source>
        <dbReference type="ARBA" id="ARBA00022692"/>
    </source>
</evidence>
<dbReference type="GO" id="GO:0046872">
    <property type="term" value="F:metal ion binding"/>
    <property type="evidence" value="ECO:0007669"/>
    <property type="project" value="UniProtKB-KW"/>
</dbReference>
<dbReference type="GO" id="GO:0140575">
    <property type="term" value="F:transmembrane monodehydroascorbate reductase activity"/>
    <property type="evidence" value="ECO:0007669"/>
    <property type="project" value="InterPro"/>
</dbReference>
<dbReference type="OrthoDB" id="432881at2759"/>
<evidence type="ECO:0000256" key="2">
    <source>
        <dbReference type="ARBA" id="ARBA00004141"/>
    </source>
</evidence>
<feature type="transmembrane region" description="Helical" evidence="11">
    <location>
        <begin position="215"/>
        <end position="233"/>
    </location>
</feature>
<reference evidence="13 14" key="1">
    <citation type="journal article" date="2014" name="BMC Genomics">
        <title>Genome and secretome analysis of the hemibiotrophic fungal pathogen, Moniliophthora roreri, which causes frosty pod rot disease of cacao: mechanisms of the biotrophic and necrotrophic phases.</title>
        <authorList>
            <person name="Meinhardt L.W."/>
            <person name="Costa G.G.L."/>
            <person name="Thomazella D.P.T."/>
            <person name="Teixeira P.J.P.L."/>
            <person name="Carazzolle M.F."/>
            <person name="Schuster S.C."/>
            <person name="Carlson J.E."/>
            <person name="Guiltinan M.J."/>
            <person name="Mieczkowski P."/>
            <person name="Farmer A."/>
            <person name="Ramaraj T."/>
            <person name="Crozier J."/>
            <person name="Davis R.E."/>
            <person name="Shao J."/>
            <person name="Melnick R.L."/>
            <person name="Pereira G.A.G."/>
            <person name="Bailey B.A."/>
        </authorList>
    </citation>
    <scope>NUCLEOTIDE SEQUENCE [LARGE SCALE GENOMIC DNA]</scope>
    <source>
        <strain evidence="13 14">MCA 2997</strain>
    </source>
</reference>
<keyword evidence="3" id="KW-0813">Transport</keyword>
<comment type="caution">
    <text evidence="13">The sequence shown here is derived from an EMBL/GenBank/DDBJ whole genome shotgun (WGS) entry which is preliminary data.</text>
</comment>
<dbReference type="CDD" id="cd08761">
    <property type="entry name" value="Cyt_b561_CYB561D2_like"/>
    <property type="match status" value="1"/>
</dbReference>
<evidence type="ECO:0000256" key="8">
    <source>
        <dbReference type="ARBA" id="ARBA00022989"/>
    </source>
</evidence>
<evidence type="ECO:0000256" key="1">
    <source>
        <dbReference type="ARBA" id="ARBA00001970"/>
    </source>
</evidence>
<feature type="transmembrane region" description="Helical" evidence="11">
    <location>
        <begin position="37"/>
        <end position="57"/>
    </location>
</feature>
<feature type="transmembrane region" description="Helical" evidence="11">
    <location>
        <begin position="138"/>
        <end position="164"/>
    </location>
</feature>
<evidence type="ECO:0000313" key="13">
    <source>
        <dbReference type="EMBL" id="ESK85961.1"/>
    </source>
</evidence>